<feature type="domain" description="4Fe-4S ferredoxin-type" evidence="9">
    <location>
        <begin position="43"/>
        <end position="72"/>
    </location>
</feature>
<keyword evidence="7" id="KW-0807">Transducer</keyword>
<dbReference type="Gene3D" id="3.30.70.20">
    <property type="match status" value="1"/>
</dbReference>
<dbReference type="GO" id="GO:0007165">
    <property type="term" value="P:signal transduction"/>
    <property type="evidence" value="ECO:0007669"/>
    <property type="project" value="UniProtKB-KW"/>
</dbReference>
<dbReference type="InterPro" id="IPR009016">
    <property type="entry name" value="Fe_hydrogenase"/>
</dbReference>
<evidence type="ECO:0000256" key="7">
    <source>
        <dbReference type="PROSITE-ProRule" id="PRU00284"/>
    </source>
</evidence>
<dbReference type="PANTHER" id="PTHR43531:SF11">
    <property type="entry name" value="METHYL-ACCEPTING CHEMOTAXIS PROTEIN 3"/>
    <property type="match status" value="1"/>
</dbReference>
<dbReference type="GO" id="GO:0046872">
    <property type="term" value="F:metal ion binding"/>
    <property type="evidence" value="ECO:0007669"/>
    <property type="project" value="UniProtKB-KW"/>
</dbReference>
<dbReference type="Gene3D" id="1.10.287.950">
    <property type="entry name" value="Methyl-accepting chemotaxis protein"/>
    <property type="match status" value="1"/>
</dbReference>
<dbReference type="SUPFAM" id="SSF58104">
    <property type="entry name" value="Methyl-accepting chemotaxis protein (MCP) signaling domain"/>
    <property type="match status" value="1"/>
</dbReference>
<keyword evidence="12" id="KW-1185">Reference proteome</keyword>
<evidence type="ECO:0000256" key="5">
    <source>
        <dbReference type="ARBA" id="ARBA00023014"/>
    </source>
</evidence>
<dbReference type="InterPro" id="IPR004090">
    <property type="entry name" value="Chemotax_Me-accpt_rcpt"/>
</dbReference>
<comment type="caution">
    <text evidence="11">The sequence shown here is derived from an EMBL/GenBank/DDBJ whole genome shotgun (WGS) entry which is preliminary data.</text>
</comment>
<dbReference type="InterPro" id="IPR051310">
    <property type="entry name" value="MCP_chemotaxis"/>
</dbReference>
<keyword evidence="5" id="KW-0411">Iron-sulfur</keyword>
<dbReference type="SUPFAM" id="SSF54862">
    <property type="entry name" value="4Fe-4S ferredoxins"/>
    <property type="match status" value="1"/>
</dbReference>
<feature type="domain" description="Methyl-accepting transducer" evidence="8">
    <location>
        <begin position="505"/>
        <end position="734"/>
    </location>
</feature>
<comment type="similarity">
    <text evidence="6">Belongs to the methyl-accepting chemotaxis (MCP) protein family.</text>
</comment>
<protein>
    <submittedName>
        <fullName evidence="11">4Fe-4S binding protein</fullName>
    </submittedName>
</protein>
<dbReference type="PANTHER" id="PTHR43531">
    <property type="entry name" value="PROTEIN ICFG"/>
    <property type="match status" value="1"/>
</dbReference>
<evidence type="ECO:0000259" key="10">
    <source>
        <dbReference type="PROSITE" id="PS51656"/>
    </source>
</evidence>
<dbReference type="PROSITE" id="PS51656">
    <property type="entry name" value="4FE4S"/>
    <property type="match status" value="1"/>
</dbReference>
<dbReference type="InterPro" id="IPR004108">
    <property type="entry name" value="Fe_hydrogenase_lsu_C"/>
</dbReference>
<reference evidence="11" key="1">
    <citation type="submission" date="2021-08" db="EMBL/GenBank/DDBJ databases">
        <title>Comparative analyses of Brucepasteria parasyntrophica and Teretinema zuelzerae.</title>
        <authorList>
            <person name="Song Y."/>
            <person name="Brune A."/>
        </authorList>
    </citation>
    <scope>NUCLEOTIDE SEQUENCE</scope>
    <source>
        <strain evidence="11">DSM 1903</strain>
    </source>
</reference>
<dbReference type="InterPro" id="IPR017896">
    <property type="entry name" value="4Fe4S_Fe-S-bd"/>
</dbReference>
<dbReference type="InterPro" id="IPR004089">
    <property type="entry name" value="MCPsignal_dom"/>
</dbReference>
<dbReference type="CDD" id="cd11386">
    <property type="entry name" value="MCP_signal"/>
    <property type="match status" value="1"/>
</dbReference>
<keyword evidence="2" id="KW-0145">Chemotaxis</keyword>
<gene>
    <name evidence="11" type="ORF">K7J14_15900</name>
</gene>
<dbReference type="GO" id="GO:0004888">
    <property type="term" value="F:transmembrane signaling receptor activity"/>
    <property type="evidence" value="ECO:0007669"/>
    <property type="project" value="InterPro"/>
</dbReference>
<keyword evidence="4" id="KW-0408">Iron</keyword>
<keyword evidence="1" id="KW-0004">4Fe-4S</keyword>
<keyword evidence="3" id="KW-0479">Metal-binding</keyword>
<dbReference type="PROSITE" id="PS51379">
    <property type="entry name" value="4FE4S_FER_2"/>
    <property type="match status" value="2"/>
</dbReference>
<dbReference type="PROSITE" id="PS00198">
    <property type="entry name" value="4FE4S_FER_1"/>
    <property type="match status" value="1"/>
</dbReference>
<accession>A0AAE3EM26</accession>
<dbReference type="Proteomes" id="UP001198163">
    <property type="component" value="Unassembled WGS sequence"/>
</dbReference>
<evidence type="ECO:0000256" key="1">
    <source>
        <dbReference type="ARBA" id="ARBA00022485"/>
    </source>
</evidence>
<dbReference type="SMART" id="SM00283">
    <property type="entry name" value="MA"/>
    <property type="match status" value="1"/>
</dbReference>
<organism evidence="11 12">
    <name type="scientific">Teretinema zuelzerae</name>
    <dbReference type="NCBI Taxonomy" id="156"/>
    <lineage>
        <taxon>Bacteria</taxon>
        <taxon>Pseudomonadati</taxon>
        <taxon>Spirochaetota</taxon>
        <taxon>Spirochaetia</taxon>
        <taxon>Spirochaetales</taxon>
        <taxon>Treponemataceae</taxon>
        <taxon>Teretinema</taxon>
    </lineage>
</organism>
<dbReference type="SUPFAM" id="SSF53920">
    <property type="entry name" value="Fe-only hydrogenase"/>
    <property type="match status" value="1"/>
</dbReference>
<dbReference type="Pfam" id="PF02906">
    <property type="entry name" value="Fe_hyd_lg_C"/>
    <property type="match status" value="1"/>
</dbReference>
<dbReference type="GO" id="GO:0051539">
    <property type="term" value="F:4 iron, 4 sulfur cluster binding"/>
    <property type="evidence" value="ECO:0007669"/>
    <property type="project" value="UniProtKB-KW"/>
</dbReference>
<sequence length="752" mass="83140">MSNKISNSEVVFTIEEKCVGCNKCIRNCPVLGANISYVKDGVTRVRVDQEKCIRCGACLDACSHKARDYTDDTEDFFNDLKRGSSITVVAAPAARVNFNTHRKMIGYLKSLGVRSVYDVSFGADITTWAYLQAIQRRNLQSVIAQPCPAIVNYIEKYQPKLIDTLAPIHSPTLCTAVYLRKYAKNSDKIAFLSPCVGKTDEFTDPNTEGLVSYNVTYKKLYEYIENKKIDLSRQQDGSYDDIGCWLGALFSRPGGLRENVEALVPGVWVRQVEGSRHAYPYLQEYENRVQKNKPVPLLVDILNCSHGCNIGTGTCKNVQIDDVDKSLNEIRNAKMKERASFGKTKQKELYRYFDKTLVLDDFLRKYTPKTVQLGKPNAAEKEKIWLELHKEAEADRSIDCSACGYHTCDDMVTAIFNGCNFPGNCIDYNRKEIERESRNIGEKTGIIEKMSRYTNEIVSVLDEAAALNLQVSLDGEFEGDFAKISGSINQILETFDRTLLEIRLAADEFTAGADQVSLGSADLAAGTQEQTTAVDNLAAQVKLLSEKNNLTEKNAAGARVMTSEAQEFAQEGNFRMSEMLNAMKEIQASSENITGILKTIDDIAFQTNILALNAAVEAARAGKYGKGFAVVADEVRNLAGRCSEAARESAGYIETSLATVKTGSDIANRTAEVLRRIADKSREIAGLVEEVAHSSADQTHGIRDITENLQQVSRVVMANASVSQESAATSEELSSQAVSLRGLVSRFQLRDE</sequence>
<evidence type="ECO:0000259" key="8">
    <source>
        <dbReference type="PROSITE" id="PS50111"/>
    </source>
</evidence>
<dbReference type="GO" id="GO:0006935">
    <property type="term" value="P:chemotaxis"/>
    <property type="evidence" value="ECO:0007669"/>
    <property type="project" value="UniProtKB-KW"/>
</dbReference>
<feature type="domain" description="4Fe-4S" evidence="10">
    <location>
        <begin position="380"/>
        <end position="442"/>
    </location>
</feature>
<dbReference type="PROSITE" id="PS50111">
    <property type="entry name" value="CHEMOTAXIS_TRANSDUC_2"/>
    <property type="match status" value="1"/>
</dbReference>
<dbReference type="InterPro" id="IPR007202">
    <property type="entry name" value="4Fe-4S_dom"/>
</dbReference>
<proteinExistence type="inferred from homology"/>
<dbReference type="GO" id="GO:0005886">
    <property type="term" value="C:plasma membrane"/>
    <property type="evidence" value="ECO:0007669"/>
    <property type="project" value="TreeGrafter"/>
</dbReference>
<dbReference type="PRINTS" id="PR00260">
    <property type="entry name" value="CHEMTRNSDUCR"/>
</dbReference>
<evidence type="ECO:0000256" key="6">
    <source>
        <dbReference type="ARBA" id="ARBA00029447"/>
    </source>
</evidence>
<evidence type="ECO:0000259" key="9">
    <source>
        <dbReference type="PROSITE" id="PS51379"/>
    </source>
</evidence>
<name>A0AAE3EM26_9SPIR</name>
<dbReference type="InterPro" id="IPR017900">
    <property type="entry name" value="4Fe4S_Fe_S_CS"/>
</dbReference>
<evidence type="ECO:0000313" key="11">
    <source>
        <dbReference type="EMBL" id="MCD1656178.1"/>
    </source>
</evidence>
<dbReference type="AlphaFoldDB" id="A0AAE3EM26"/>
<dbReference type="Pfam" id="PF00015">
    <property type="entry name" value="MCPsignal"/>
    <property type="match status" value="1"/>
</dbReference>
<evidence type="ECO:0000256" key="3">
    <source>
        <dbReference type="ARBA" id="ARBA00022723"/>
    </source>
</evidence>
<feature type="domain" description="4Fe-4S ferredoxin-type" evidence="9">
    <location>
        <begin position="9"/>
        <end position="40"/>
    </location>
</feature>
<evidence type="ECO:0000256" key="4">
    <source>
        <dbReference type="ARBA" id="ARBA00023004"/>
    </source>
</evidence>
<dbReference type="EMBL" id="JAINWA010000003">
    <property type="protein sequence ID" value="MCD1656178.1"/>
    <property type="molecule type" value="Genomic_DNA"/>
</dbReference>
<dbReference type="Pfam" id="PF13237">
    <property type="entry name" value="Fer4_10"/>
    <property type="match status" value="1"/>
</dbReference>
<dbReference type="Gene3D" id="3.40.950.10">
    <property type="entry name" value="Fe-only Hydrogenase (Larger Subunit), Chain L, domain 3"/>
    <property type="match status" value="1"/>
</dbReference>
<evidence type="ECO:0000256" key="2">
    <source>
        <dbReference type="ARBA" id="ARBA00022500"/>
    </source>
</evidence>
<evidence type="ECO:0000313" key="12">
    <source>
        <dbReference type="Proteomes" id="UP001198163"/>
    </source>
</evidence>